<gene>
    <name evidence="2" type="ORF">CI238_13399</name>
</gene>
<reference evidence="2 3" key="1">
    <citation type="submission" date="2015-06" db="EMBL/GenBank/DDBJ databases">
        <title>Survival trade-offs in plant roots during colonization by closely related pathogenic and mutualistic fungi.</title>
        <authorList>
            <person name="Hacquard S."/>
            <person name="Kracher B."/>
            <person name="Hiruma K."/>
            <person name="Weinman A."/>
            <person name="Muench P."/>
            <person name="Garrido Oter R."/>
            <person name="Ver Loren van Themaat E."/>
            <person name="Dallerey J.-F."/>
            <person name="Damm U."/>
            <person name="Henrissat B."/>
            <person name="Lespinet O."/>
            <person name="Thon M."/>
            <person name="Kemen E."/>
            <person name="McHardy A.C."/>
            <person name="Schulze-Lefert P."/>
            <person name="O'Connell R.J."/>
        </authorList>
    </citation>
    <scope>NUCLEOTIDE SEQUENCE [LARGE SCALE GENOMIC DNA]</scope>
    <source>
        <strain evidence="2 3">MAFF 238704</strain>
    </source>
</reference>
<feature type="non-terminal residue" evidence="2">
    <location>
        <position position="1"/>
    </location>
</feature>
<evidence type="ECO:0000313" key="2">
    <source>
        <dbReference type="EMBL" id="KZL86150.1"/>
    </source>
</evidence>
<evidence type="ECO:0000256" key="1">
    <source>
        <dbReference type="SAM" id="MobiDB-lite"/>
    </source>
</evidence>
<dbReference type="Proteomes" id="UP000076584">
    <property type="component" value="Unassembled WGS sequence"/>
</dbReference>
<sequence>LLAPDRVDEVGLLVPGKRLERTQDVEAVPFPLTGRLTWEELMKDKQPEEHRSMSTRIGWDYAAPVTAADRMFHLSERGARSSKGSLTNADTLSREERGSRHCTPSDPLDRRSASAREG</sequence>
<dbReference type="EMBL" id="LFIW01000510">
    <property type="protein sequence ID" value="KZL86150.1"/>
    <property type="molecule type" value="Genomic_DNA"/>
</dbReference>
<proteinExistence type="predicted"/>
<comment type="caution">
    <text evidence="2">The sequence shown here is derived from an EMBL/GenBank/DDBJ whole genome shotgun (WGS) entry which is preliminary data.</text>
</comment>
<protein>
    <submittedName>
        <fullName evidence="2">Uncharacterized protein</fullName>
    </submittedName>
</protein>
<keyword evidence="3" id="KW-1185">Reference proteome</keyword>
<feature type="compositionally biased region" description="Basic and acidic residues" evidence="1">
    <location>
        <begin position="107"/>
        <end position="118"/>
    </location>
</feature>
<feature type="compositionally biased region" description="Polar residues" evidence="1">
    <location>
        <begin position="82"/>
        <end position="91"/>
    </location>
</feature>
<evidence type="ECO:0000313" key="3">
    <source>
        <dbReference type="Proteomes" id="UP000076584"/>
    </source>
</evidence>
<organism evidence="2 3">
    <name type="scientific">Colletotrichum incanum</name>
    <name type="common">Soybean anthracnose fungus</name>
    <dbReference type="NCBI Taxonomy" id="1573173"/>
    <lineage>
        <taxon>Eukaryota</taxon>
        <taxon>Fungi</taxon>
        <taxon>Dikarya</taxon>
        <taxon>Ascomycota</taxon>
        <taxon>Pezizomycotina</taxon>
        <taxon>Sordariomycetes</taxon>
        <taxon>Hypocreomycetidae</taxon>
        <taxon>Glomerellales</taxon>
        <taxon>Glomerellaceae</taxon>
        <taxon>Colletotrichum</taxon>
        <taxon>Colletotrichum spaethianum species complex</taxon>
    </lineage>
</organism>
<feature type="region of interest" description="Disordered" evidence="1">
    <location>
        <begin position="74"/>
        <end position="118"/>
    </location>
</feature>
<dbReference type="AlphaFoldDB" id="A0A162NP21"/>
<feature type="non-terminal residue" evidence="2">
    <location>
        <position position="118"/>
    </location>
</feature>
<accession>A0A162NP21</accession>
<name>A0A162NP21_COLIC</name>